<proteinExistence type="predicted"/>
<dbReference type="Proteomes" id="UP000297567">
    <property type="component" value="Unassembled WGS sequence"/>
</dbReference>
<gene>
    <name evidence="2" type="ORF">EHQ62_03555</name>
</gene>
<sequence length="247" mass="28172">MESEPISQKPSFFPSKFSISLKFPCQNLAIIVFFLCFSPFFFQKEASPANKGREILFPEEFHLAEQVVLVLGEPGETVGKLYLFELVLGHWETKIENIPVWFGRSGLISSNLKREGDGFTPLGFFPIKRMLGKGKRSIRNLEYTQISKNHHWNDDSNSKHYNQLVNRKEKGAHSLWSSEIYELFLVIEHNTNPRIAGMGSMLFLHPWNETKPTSGCIGIQKKSLDQIISALDGNKNPFLIVAEEIDL</sequence>
<dbReference type="Pfam" id="PF03734">
    <property type="entry name" value="YkuD"/>
    <property type="match status" value="1"/>
</dbReference>
<accession>A0A4Z1A367</accession>
<reference evidence="2" key="1">
    <citation type="journal article" date="2019" name="PLoS Negl. Trop. Dis.">
        <title>Revisiting the worldwide diversity of Leptospira species in the environment.</title>
        <authorList>
            <person name="Vincent A.T."/>
            <person name="Schiettekatte O."/>
            <person name="Bourhy P."/>
            <person name="Veyrier F.J."/>
            <person name="Picardeau M."/>
        </authorList>
    </citation>
    <scope>NUCLEOTIDE SEQUENCE [LARGE SCALE GENOMIC DNA]</scope>
    <source>
        <strain evidence="2">201702451</strain>
    </source>
</reference>
<protein>
    <submittedName>
        <fullName evidence="2">L,D-transpeptidase catalytic domain protein</fullName>
    </submittedName>
</protein>
<dbReference type="PANTHER" id="PTHR38589">
    <property type="entry name" value="BLR0621 PROTEIN"/>
    <property type="match status" value="1"/>
</dbReference>
<dbReference type="RefSeq" id="WP_135640866.1">
    <property type="nucleotide sequence ID" value="NZ_RQGH01000009.1"/>
</dbReference>
<name>A0A4Z1A367_9LEPT</name>
<feature type="domain" description="L,D-TPase catalytic" evidence="1">
    <location>
        <begin position="97"/>
        <end position="229"/>
    </location>
</feature>
<dbReference type="EMBL" id="RQGH01000009">
    <property type="protein sequence ID" value="TGL74049.1"/>
    <property type="molecule type" value="Genomic_DNA"/>
</dbReference>
<evidence type="ECO:0000313" key="2">
    <source>
        <dbReference type="EMBL" id="TGL74049.1"/>
    </source>
</evidence>
<dbReference type="GO" id="GO:0016740">
    <property type="term" value="F:transferase activity"/>
    <property type="evidence" value="ECO:0007669"/>
    <property type="project" value="InterPro"/>
</dbReference>
<dbReference type="PANTHER" id="PTHR38589:SF1">
    <property type="entry name" value="BLR0621 PROTEIN"/>
    <property type="match status" value="1"/>
</dbReference>
<organism evidence="2 3">
    <name type="scientific">Leptospira jelokensis</name>
    <dbReference type="NCBI Taxonomy" id="2484931"/>
    <lineage>
        <taxon>Bacteria</taxon>
        <taxon>Pseudomonadati</taxon>
        <taxon>Spirochaetota</taxon>
        <taxon>Spirochaetia</taxon>
        <taxon>Leptospirales</taxon>
        <taxon>Leptospiraceae</taxon>
        <taxon>Leptospira</taxon>
    </lineage>
</organism>
<evidence type="ECO:0000313" key="3">
    <source>
        <dbReference type="Proteomes" id="UP000297567"/>
    </source>
</evidence>
<keyword evidence="3" id="KW-1185">Reference proteome</keyword>
<evidence type="ECO:0000259" key="1">
    <source>
        <dbReference type="Pfam" id="PF03734"/>
    </source>
</evidence>
<dbReference type="InterPro" id="IPR005490">
    <property type="entry name" value="LD_TPept_cat_dom"/>
</dbReference>
<comment type="caution">
    <text evidence="2">The sequence shown here is derived from an EMBL/GenBank/DDBJ whole genome shotgun (WGS) entry which is preliminary data.</text>
</comment>
<dbReference type="AlphaFoldDB" id="A0A4Z1A367"/>